<dbReference type="InterPro" id="IPR038185">
    <property type="entry name" value="MyTH4_dom_sf"/>
</dbReference>
<dbReference type="PROSITE" id="PS50096">
    <property type="entry name" value="IQ"/>
    <property type="match status" value="3"/>
</dbReference>
<evidence type="ECO:0000313" key="9">
    <source>
        <dbReference type="Proteomes" id="UP000616769"/>
    </source>
</evidence>
<dbReference type="Gene3D" id="3.40.850.10">
    <property type="entry name" value="Kinesin motor domain"/>
    <property type="match status" value="1"/>
</dbReference>
<dbReference type="GO" id="GO:0003774">
    <property type="term" value="F:cytoskeletal motor activity"/>
    <property type="evidence" value="ECO:0007669"/>
    <property type="project" value="UniProtKB-UniRule"/>
</dbReference>
<dbReference type="PROSITE" id="PS51456">
    <property type="entry name" value="MYOSIN_MOTOR"/>
    <property type="match status" value="1"/>
</dbReference>
<dbReference type="OrthoDB" id="8182952at2759"/>
<dbReference type="InterPro" id="IPR036961">
    <property type="entry name" value="Kinesin_motor_dom_sf"/>
</dbReference>
<keyword evidence="6 7" id="KW-0009">Actin-binding</keyword>
<gene>
    <name evidence="8" type="ORF">QR98_0021520</name>
</gene>
<dbReference type="Gene3D" id="1.20.58.530">
    <property type="match status" value="1"/>
</dbReference>
<dbReference type="InterPro" id="IPR000857">
    <property type="entry name" value="MyTH4_dom"/>
</dbReference>
<evidence type="ECO:0000256" key="7">
    <source>
        <dbReference type="PROSITE-ProRule" id="PRU00782"/>
    </source>
</evidence>
<keyword evidence="2 7" id="KW-0547">Nucleotide-binding</keyword>
<sequence>MFEIYGLNVVKRYQNPLHQNRSSQPPYTSLSNRGQSGSGKTENMKLLLQYFAAINKSPSNIITEQILESITLLESFGNAKTVRNNNASRYCKYIEIYFNQSGVIHGARINEYWHEKSRIVQHPKEERNFHIFYELLNGLNENEKEKYGLQSVEKYFYLNQGDSIEIDGKDDSEDFRFIVGAMQVLGFTNEEQDIIFRILASILHLGNVYFHRKQFRYGQEGVEIGSETEIQWVSHLLHVPIDDLFQMLTMRQTETRTERILLPLTIDRALDMRDSLSKTLFMSLFGWILYRINHIIYKKGMSNRRPKIAVLDMFGYENLNENSFEQLCINYANELMFQHYIKCNFKLEQNEYLREKVEWKPIESIPDNLPVINLISKKPIGILPLLEDESNFPKANNNSFLEKCHYNHALNDIYSRARMNALEFGIKHFEGQTWYSVEGFLEKNRNVLKADVLDMLQTSKLPIMNKIFYLAKEDTDFARQNHRQGAHSANNDGRFVTMKPRASTVSARFQESIGNLFETIFQTNPWFIRCLRPNDNREPMKFNDKIIYNQIKQSALVETILIRKNGFLIRMKYAQFVARYHCFIKTSHLPRGTPSKDITRLIIEKYLPQENQTEYRLGFSKIFLKESAEMILERKRNEIIVEAVSKIQASFRAYQARKRFKEMKRGIVNIQRTYRGYRERRNFQILKRGMIRLQATYRMRKQRKAFEIAKSLKQKRELERIVREKAQNLSKSVSPMKVNGHHRPLHNQHHQEPSNDVFDSELNHLMEQLENWKCVHQYGDIIKQIKAVIPLKQPNQLPSDIDHHSFAKFVNIYFRSNQWAARIDPISGPFLQKNSEELCAKSMEIFKLILRFQNEPNLSGKREKLLADFIVQKGLTTPSLRDEILCQLCNQTWKNSDEESCDRAWILMAHCLSSFSPSPLLYKYLLKYVSDHGPNPIRSLLQRLLLTSDHQEPYNSRAYPASLLEWKAMNKHCGTSVEINLANSDVKQCQIDSWTTSEQITGEILKSIGFENNQTGWSVDFDDGTNLFSLNGDDYLFDMVAQMELCPSFPASKNYFIGCSGQNFRSNSKNFLNPFHNPDLVNKFLVDEIVNQKFENQNHSKISKRLSSSFLANKFSHNPHRLLRSMSGDVFNDRKSSNTEQLDDGFGLAKSKLNERYLKNSNSFATFSHLNEMDENFEENSDIDLKLSEKSRLNQRYINNSNSLANENNSNVDNLNKKLKNFDAPSKKTMKELRSNRKNFYHRKGVQDRKQSDRFQRSISMQELGLAANSSLNIRYFSRDKLDKTA</sequence>
<feature type="binding site" evidence="7">
    <location>
        <begin position="34"/>
        <end position="41"/>
    </location>
    <ligand>
        <name>ATP</name>
        <dbReference type="ChEBI" id="CHEBI:30616"/>
    </ligand>
</feature>
<comment type="caution">
    <text evidence="8">The sequence shown here is derived from an EMBL/GenBank/DDBJ whole genome shotgun (WGS) entry which is preliminary data.</text>
</comment>
<dbReference type="Gene3D" id="1.25.40.530">
    <property type="entry name" value="MyTH4 domain"/>
    <property type="match status" value="2"/>
</dbReference>
<evidence type="ECO:0000313" key="8">
    <source>
        <dbReference type="EMBL" id="KPM03718.1"/>
    </source>
</evidence>
<dbReference type="Gene3D" id="3.10.20.90">
    <property type="entry name" value="Phosphatidylinositol 3-kinase Catalytic Subunit, Chain A, domain 1"/>
    <property type="match status" value="1"/>
</dbReference>
<dbReference type="SUPFAM" id="SSF52540">
    <property type="entry name" value="P-loop containing nucleoside triphosphate hydrolases"/>
    <property type="match status" value="1"/>
</dbReference>
<keyword evidence="3 7" id="KW-0067">ATP-binding</keyword>
<evidence type="ECO:0000256" key="1">
    <source>
        <dbReference type="ARBA" id="ARBA00008314"/>
    </source>
</evidence>
<evidence type="ECO:0000256" key="2">
    <source>
        <dbReference type="ARBA" id="ARBA00022741"/>
    </source>
</evidence>
<dbReference type="GO" id="GO:0005524">
    <property type="term" value="F:ATP binding"/>
    <property type="evidence" value="ECO:0007669"/>
    <property type="project" value="UniProtKB-UniRule"/>
</dbReference>
<dbReference type="VEuPathDB" id="VectorBase:SSCA009759"/>
<dbReference type="InterPro" id="IPR000048">
    <property type="entry name" value="IQ_motif_EF-hand-BS"/>
</dbReference>
<evidence type="ECO:0000256" key="3">
    <source>
        <dbReference type="ARBA" id="ARBA00022840"/>
    </source>
</evidence>
<dbReference type="PRINTS" id="PR00193">
    <property type="entry name" value="MYOSINHEAVY"/>
</dbReference>
<dbReference type="EMBL" id="JXLN01005886">
    <property type="protein sequence ID" value="KPM03718.1"/>
    <property type="molecule type" value="Genomic_DNA"/>
</dbReference>
<evidence type="ECO:0000256" key="6">
    <source>
        <dbReference type="ARBA" id="ARBA00023203"/>
    </source>
</evidence>
<dbReference type="GO" id="GO:0048731">
    <property type="term" value="P:system development"/>
    <property type="evidence" value="ECO:0007669"/>
    <property type="project" value="UniProtKB-ARBA"/>
</dbReference>
<dbReference type="InterPro" id="IPR001609">
    <property type="entry name" value="Myosin_head_motor_dom-like"/>
</dbReference>
<dbReference type="Gene3D" id="3.30.70.1590">
    <property type="match status" value="1"/>
</dbReference>
<dbReference type="Proteomes" id="UP000616769">
    <property type="component" value="Unassembled WGS sequence"/>
</dbReference>
<dbReference type="Gene3D" id="1.10.10.820">
    <property type="match status" value="1"/>
</dbReference>
<dbReference type="GO" id="GO:0048513">
    <property type="term" value="P:animal organ development"/>
    <property type="evidence" value="ECO:0007669"/>
    <property type="project" value="UniProtKB-ARBA"/>
</dbReference>
<dbReference type="SMART" id="SM00015">
    <property type="entry name" value="IQ"/>
    <property type="match status" value="3"/>
</dbReference>
<reference evidence="8 9" key="1">
    <citation type="journal article" date="2015" name="Parasit. Vectors">
        <title>Draft genome of the scabies mite.</title>
        <authorList>
            <person name="Rider S.D.Jr."/>
            <person name="Morgan M.S."/>
            <person name="Arlian L.G."/>
        </authorList>
    </citation>
    <scope>NUCLEOTIDE SEQUENCE [LARGE SCALE GENOMIC DNA]</scope>
    <source>
        <strain evidence="8">Arlian Lab</strain>
    </source>
</reference>
<dbReference type="SMART" id="SM00139">
    <property type="entry name" value="MyTH4"/>
    <property type="match status" value="1"/>
</dbReference>
<feature type="non-terminal residue" evidence="8">
    <location>
        <position position="1286"/>
    </location>
</feature>
<keyword evidence="5 7" id="KW-0505">Motor protein</keyword>
<dbReference type="PROSITE" id="PS51016">
    <property type="entry name" value="MYTH4"/>
    <property type="match status" value="1"/>
</dbReference>
<accession>A0A131ZXY7</accession>
<dbReference type="Pfam" id="PF00612">
    <property type="entry name" value="IQ"/>
    <property type="match status" value="2"/>
</dbReference>
<dbReference type="Gene3D" id="1.20.120.720">
    <property type="entry name" value="Myosin VI head, motor domain, U50 subdomain"/>
    <property type="match status" value="1"/>
</dbReference>
<proteinExistence type="inferred from homology"/>
<dbReference type="Pfam" id="PF00784">
    <property type="entry name" value="MyTH4"/>
    <property type="match status" value="1"/>
</dbReference>
<dbReference type="GO" id="GO:0005737">
    <property type="term" value="C:cytoplasm"/>
    <property type="evidence" value="ECO:0007669"/>
    <property type="project" value="UniProtKB-ARBA"/>
</dbReference>
<dbReference type="InterPro" id="IPR027417">
    <property type="entry name" value="P-loop_NTPase"/>
</dbReference>
<feature type="region of interest" description="Actin-binding" evidence="7">
    <location>
        <begin position="513"/>
        <end position="535"/>
    </location>
</feature>
<evidence type="ECO:0000256" key="4">
    <source>
        <dbReference type="ARBA" id="ARBA00023123"/>
    </source>
</evidence>
<organism evidence="8 9">
    <name type="scientific">Sarcoptes scabiei</name>
    <name type="common">Itch mite</name>
    <name type="synonym">Acarus scabiei</name>
    <dbReference type="NCBI Taxonomy" id="52283"/>
    <lineage>
        <taxon>Eukaryota</taxon>
        <taxon>Metazoa</taxon>
        <taxon>Ecdysozoa</taxon>
        <taxon>Arthropoda</taxon>
        <taxon>Chelicerata</taxon>
        <taxon>Arachnida</taxon>
        <taxon>Acari</taxon>
        <taxon>Acariformes</taxon>
        <taxon>Sarcoptiformes</taxon>
        <taxon>Astigmata</taxon>
        <taxon>Psoroptidia</taxon>
        <taxon>Sarcoptoidea</taxon>
        <taxon>Sarcoptidae</taxon>
        <taxon>Sarcoptinae</taxon>
        <taxon>Sarcoptes</taxon>
    </lineage>
</organism>
<dbReference type="GO" id="GO:0009888">
    <property type="term" value="P:tissue development"/>
    <property type="evidence" value="ECO:0007669"/>
    <property type="project" value="UniProtKB-ARBA"/>
</dbReference>
<dbReference type="SMART" id="SM00242">
    <property type="entry name" value="MYSc"/>
    <property type="match status" value="1"/>
</dbReference>
<keyword evidence="4 7" id="KW-0518">Myosin</keyword>
<evidence type="ECO:0000256" key="5">
    <source>
        <dbReference type="ARBA" id="ARBA00023175"/>
    </source>
</evidence>
<dbReference type="PANTHER" id="PTHR22692:SF26">
    <property type="entry name" value="SH3 DOMAIN-CONTAINING PROTEIN"/>
    <property type="match status" value="1"/>
</dbReference>
<dbReference type="Gene3D" id="1.20.5.190">
    <property type="match status" value="2"/>
</dbReference>
<dbReference type="GO" id="GO:0003779">
    <property type="term" value="F:actin binding"/>
    <property type="evidence" value="ECO:0007669"/>
    <property type="project" value="UniProtKB-KW"/>
</dbReference>
<comment type="similarity">
    <text evidence="1 7">Belongs to the TRAFAC class myosin-kinesin ATPase superfamily. Myosin family.</text>
</comment>
<dbReference type="Pfam" id="PF00063">
    <property type="entry name" value="Myosin_head"/>
    <property type="match status" value="1"/>
</dbReference>
<dbReference type="PANTHER" id="PTHR22692">
    <property type="entry name" value="MYOSIN VII, XV"/>
    <property type="match status" value="1"/>
</dbReference>
<dbReference type="InterPro" id="IPR051567">
    <property type="entry name" value="Unconventional_Myosin_ATPase"/>
</dbReference>
<dbReference type="CDD" id="cd23767">
    <property type="entry name" value="IQCD"/>
    <property type="match status" value="1"/>
</dbReference>
<dbReference type="FunFam" id="1.10.10.820:FF:000001">
    <property type="entry name" value="Myosin heavy chain"/>
    <property type="match status" value="1"/>
</dbReference>
<protein>
    <submittedName>
        <fullName evidence="8">Unconventional myosin-XV-like protein</fullName>
    </submittedName>
</protein>
<name>A0A131ZXY7_SARSC</name>
<dbReference type="GO" id="GO:0016459">
    <property type="term" value="C:myosin complex"/>
    <property type="evidence" value="ECO:0007669"/>
    <property type="project" value="UniProtKB-KW"/>
</dbReference>